<gene>
    <name evidence="1" type="ORF">HCG48_06975</name>
</gene>
<dbReference type="AlphaFoldDB" id="A0A6H1TX68"/>
<protein>
    <submittedName>
        <fullName evidence="1">Nuclear transport factor 2 family protein</fullName>
    </submittedName>
</protein>
<proteinExistence type="predicted"/>
<organism evidence="1 2">
    <name type="scientific">Oxynema aestuarii AP17</name>
    <dbReference type="NCBI Taxonomy" id="2064643"/>
    <lineage>
        <taxon>Bacteria</taxon>
        <taxon>Bacillati</taxon>
        <taxon>Cyanobacteriota</taxon>
        <taxon>Cyanophyceae</taxon>
        <taxon>Oscillatoriophycideae</taxon>
        <taxon>Oscillatoriales</taxon>
        <taxon>Oscillatoriaceae</taxon>
        <taxon>Oxynema</taxon>
        <taxon>Oxynema aestuarii</taxon>
    </lineage>
</organism>
<sequence>MRNFPPVPALSLTVRDLGQIARSPLLRWLRCRSLASVLLSATLWTAGGIGPQAIATASPQQVPPTLTNLIRQIDGAANRQDLGSLLQFYSPRFTHSDGLTRETLAAALTRLWERYPDLDYRTRVESWEAVDNGFEVETVTEIEGTGMSSDRAVRLKATLRSRQRYENGQMVRQDLLAENTEVTSGDNPPEVKVNLPDEVRVGGRYNFDAIVLEPLRDDLLLGYAIDEPARADRLLNPSQVQLQPLAAGGIFKVGRAGAIEDSLWISAALFRHDGLSLITRRLRILERGDRNSHLPL</sequence>
<dbReference type="InterPro" id="IPR032710">
    <property type="entry name" value="NTF2-like_dom_sf"/>
</dbReference>
<dbReference type="KEGG" id="oxy:HCG48_06975"/>
<dbReference type="RefSeq" id="WP_168568508.1">
    <property type="nucleotide sequence ID" value="NZ_CP051167.1"/>
</dbReference>
<dbReference type="EMBL" id="CP051167">
    <property type="protein sequence ID" value="QIZ70353.1"/>
    <property type="molecule type" value="Genomic_DNA"/>
</dbReference>
<evidence type="ECO:0000313" key="1">
    <source>
        <dbReference type="EMBL" id="QIZ70353.1"/>
    </source>
</evidence>
<name>A0A6H1TX68_9CYAN</name>
<dbReference type="Proteomes" id="UP000500857">
    <property type="component" value="Chromosome"/>
</dbReference>
<reference evidence="1 2" key="1">
    <citation type="submission" date="2020-04" db="EMBL/GenBank/DDBJ databases">
        <authorList>
            <person name="Basu S."/>
            <person name="Maruthanayagam V."/>
            <person name="Chakraborty S."/>
            <person name="Pramanik A."/>
            <person name="Mukherjee J."/>
            <person name="Brink B."/>
        </authorList>
    </citation>
    <scope>NUCLEOTIDE SEQUENCE [LARGE SCALE GENOMIC DNA]</scope>
    <source>
        <strain evidence="1 2">AP17</strain>
    </source>
</reference>
<keyword evidence="2" id="KW-1185">Reference proteome</keyword>
<dbReference type="SUPFAM" id="SSF54427">
    <property type="entry name" value="NTF2-like"/>
    <property type="match status" value="1"/>
</dbReference>
<accession>A0A6H1TX68</accession>
<evidence type="ECO:0000313" key="2">
    <source>
        <dbReference type="Proteomes" id="UP000500857"/>
    </source>
</evidence>